<dbReference type="AlphaFoldDB" id="A0AAD4D696"/>
<feature type="compositionally biased region" description="Basic and acidic residues" evidence="12">
    <location>
        <begin position="681"/>
        <end position="695"/>
    </location>
</feature>
<evidence type="ECO:0000256" key="5">
    <source>
        <dbReference type="ARBA" id="ARBA00022454"/>
    </source>
</evidence>
<evidence type="ECO:0000256" key="4">
    <source>
        <dbReference type="ARBA" id="ARBA00017805"/>
    </source>
</evidence>
<keyword evidence="10" id="KW-0539">Nucleus</keyword>
<dbReference type="Proteomes" id="UP001194580">
    <property type="component" value="Unassembled WGS sequence"/>
</dbReference>
<dbReference type="GO" id="GO:0042162">
    <property type="term" value="F:telomeric DNA binding"/>
    <property type="evidence" value="ECO:0007669"/>
    <property type="project" value="TreeGrafter"/>
</dbReference>
<feature type="compositionally biased region" description="Polar residues" evidence="12">
    <location>
        <begin position="781"/>
        <end position="792"/>
    </location>
</feature>
<feature type="compositionally biased region" description="Polar residues" evidence="12">
    <location>
        <begin position="426"/>
        <end position="437"/>
    </location>
</feature>
<keyword evidence="7" id="KW-0805">Transcription regulation</keyword>
<dbReference type="PANTHER" id="PTHR16466:SF6">
    <property type="entry name" value="TELOMERIC REPEAT-BINDING FACTOR 2-INTERACTING PROTEIN 1"/>
    <property type="match status" value="1"/>
</dbReference>
<feature type="compositionally biased region" description="Polar residues" evidence="12">
    <location>
        <begin position="325"/>
        <end position="348"/>
    </location>
</feature>
<feature type="compositionally biased region" description="Low complexity" evidence="12">
    <location>
        <begin position="438"/>
        <end position="459"/>
    </location>
</feature>
<evidence type="ECO:0000313" key="14">
    <source>
        <dbReference type="EMBL" id="KAG0265817.1"/>
    </source>
</evidence>
<evidence type="ECO:0000256" key="11">
    <source>
        <dbReference type="ARBA" id="ARBA00032471"/>
    </source>
</evidence>
<dbReference type="GO" id="GO:0070187">
    <property type="term" value="C:shelterin complex"/>
    <property type="evidence" value="ECO:0007669"/>
    <property type="project" value="TreeGrafter"/>
</dbReference>
<feature type="compositionally biased region" description="Basic and acidic residues" evidence="12">
    <location>
        <begin position="407"/>
        <end position="425"/>
    </location>
</feature>
<feature type="region of interest" description="Disordered" evidence="12">
    <location>
        <begin position="941"/>
        <end position="986"/>
    </location>
</feature>
<dbReference type="Gene3D" id="1.10.10.60">
    <property type="entry name" value="Homeodomain-like"/>
    <property type="match status" value="1"/>
</dbReference>
<dbReference type="InterPro" id="IPR009057">
    <property type="entry name" value="Homeodomain-like_sf"/>
</dbReference>
<dbReference type="GO" id="GO:0010833">
    <property type="term" value="P:telomere maintenance via telomere lengthening"/>
    <property type="evidence" value="ECO:0007669"/>
    <property type="project" value="TreeGrafter"/>
</dbReference>
<feature type="region of interest" description="Disordered" evidence="12">
    <location>
        <begin position="501"/>
        <end position="548"/>
    </location>
</feature>
<feature type="region of interest" description="Disordered" evidence="12">
    <location>
        <begin position="1"/>
        <end position="25"/>
    </location>
</feature>
<keyword evidence="5" id="KW-0158">Chromosome</keyword>
<evidence type="ECO:0000256" key="10">
    <source>
        <dbReference type="ARBA" id="ARBA00023242"/>
    </source>
</evidence>
<dbReference type="InterPro" id="IPR001357">
    <property type="entry name" value="BRCT_dom"/>
</dbReference>
<dbReference type="InterPro" id="IPR039595">
    <property type="entry name" value="TE2IP/Rap1"/>
</dbReference>
<feature type="region of interest" description="Disordered" evidence="12">
    <location>
        <begin position="775"/>
        <end position="798"/>
    </location>
</feature>
<dbReference type="Pfam" id="PF08914">
    <property type="entry name" value="Myb_Rap1"/>
    <property type="match status" value="1"/>
</dbReference>
<feature type="compositionally biased region" description="Low complexity" evidence="12">
    <location>
        <begin position="658"/>
        <end position="669"/>
    </location>
</feature>
<feature type="compositionally biased region" description="Basic and acidic residues" evidence="12">
    <location>
        <begin position="377"/>
        <end position="390"/>
    </location>
</feature>
<comment type="similarity">
    <text evidence="3">Belongs to the RAP1 family.</text>
</comment>
<keyword evidence="6" id="KW-0779">Telomere</keyword>
<name>A0AAD4D696_9FUNG</name>
<feature type="region of interest" description="Disordered" evidence="12">
    <location>
        <begin position="841"/>
        <end position="882"/>
    </location>
</feature>
<evidence type="ECO:0000256" key="3">
    <source>
        <dbReference type="ARBA" id="ARBA00010467"/>
    </source>
</evidence>
<feature type="compositionally biased region" description="Low complexity" evidence="12">
    <location>
        <begin position="948"/>
        <end position="957"/>
    </location>
</feature>
<evidence type="ECO:0000313" key="15">
    <source>
        <dbReference type="Proteomes" id="UP001194580"/>
    </source>
</evidence>
<evidence type="ECO:0000256" key="12">
    <source>
        <dbReference type="SAM" id="MobiDB-lite"/>
    </source>
</evidence>
<feature type="region of interest" description="Disordered" evidence="12">
    <location>
        <begin position="316"/>
        <end position="472"/>
    </location>
</feature>
<dbReference type="InterPro" id="IPR021661">
    <property type="entry name" value="Rap1_C"/>
</dbReference>
<evidence type="ECO:0000256" key="9">
    <source>
        <dbReference type="ARBA" id="ARBA00023163"/>
    </source>
</evidence>
<sequence>MPPMVILGSEAAHQTPEQSFQTPTHPTNGLPTLNQHIFVDSQGLPLNICVSQTVLDRGDVERKIKEHGGISTDDESKATIKLGVPGRSTQEQMFSVQWVHDCIEAKKILEYDTLTYRLGVANRINKTIFTRDEDKLLEDFIAVKKAEHASLNGNRIYEDFANKHNQHTAQSWRNRAIKALNLTSRQSPYELGKAKREAARRRQQEKLAADKLMLEVTQQEILDQNLQATRDANPGSEYKPMQASPKSKQQNQQPLTSTGGTSERRLQVIDGDSDEESPLRSTDHFSEVQHSQQAILVFSDIESTDEEDRLHKIERDAIAHRRSYPNPQMSTIESYASQTQDETTTPSQKGPFGAIKSPSPPPPSPRLAGPRDFSSTIDKHSKQHQEDTRDAPSGGYPYNRNGAAGEVSDHDDPFLDCKDNPDPSENKGTGPSPNRNSGTDNTQRNNGNGNSNSTNIHSTKNSNNNVNIPSTSNQLVKHTGIDTGLIDSLEDDNIHSIYQAVGSDDDSDYSEPKGFKPIPQSRKSVKRARTRPATLSPKAKDTESPDFLQDLTRRQNARRSLPNRSWNQDILPSNNDITVKILPVESFDDENANSDMQNVARTPTEGDQIAAQDPHLSPSLPTWRNSPQAGLSIPDTLPASIQSMSGPECQQEEHATGDSQAPAASSDAQEIATVESTEEESLTKDLEDASVRGDLQDGSMADDWQDDPVVDDHFDKSVVQESTGEPGEATPFQEADVSDQDVRRNLTDEDDIAIEQRILQKHQVRHLSPLKSGEKRLSLLVPTSPNNSTTPKAQEANDLEDDHTAYELPAKLLSHVSAQQYQTPSSHTAWIREMPFQVKELHSEREGNTSAADVDLGSRDVSGPASREASSFDGNDGESQDEVQIDRLSNSVQIKVTGTWAVVETVRTVGSTVINEIEAHLSGHDRKDGAVGETKDLVQVEQEEDADTAQAAQERAQGLSKAASSVTPKARGEQDTRESSVLSSLSQPKDVMQDYYSGEGNNESLEKRREREQLLLYLRDLYRKEIRTLMLHELVPALRSIDVLDACSGDFELAKLLISKGMTEDIETRFWTREDDCRLFSSSEEDVKGLLERHSAVELIQRTRYLMRTREEARQFEVALDAMEKSGLLKRVRGRFGGRESKRVRLDGGDS</sequence>
<dbReference type="Pfam" id="PF11626">
    <property type="entry name" value="Rap1_C"/>
    <property type="match status" value="1"/>
</dbReference>
<dbReference type="SUPFAM" id="SSF46689">
    <property type="entry name" value="Homeodomain-like"/>
    <property type="match status" value="1"/>
</dbReference>
<keyword evidence="15" id="KW-1185">Reference proteome</keyword>
<dbReference type="CDD" id="cd11655">
    <property type="entry name" value="rap1_myb-like"/>
    <property type="match status" value="1"/>
</dbReference>
<reference evidence="14" key="1">
    <citation type="journal article" date="2020" name="Fungal Divers.">
        <title>Resolving the Mortierellaceae phylogeny through synthesis of multi-gene phylogenetics and phylogenomics.</title>
        <authorList>
            <person name="Vandepol N."/>
            <person name="Liber J."/>
            <person name="Desiro A."/>
            <person name="Na H."/>
            <person name="Kennedy M."/>
            <person name="Barry K."/>
            <person name="Grigoriev I.V."/>
            <person name="Miller A.N."/>
            <person name="O'Donnell K."/>
            <person name="Stajich J.E."/>
            <person name="Bonito G."/>
        </authorList>
    </citation>
    <scope>NUCLEOTIDE SEQUENCE</scope>
    <source>
        <strain evidence="14">NRRL 28262</strain>
    </source>
</reference>
<evidence type="ECO:0000256" key="1">
    <source>
        <dbReference type="ARBA" id="ARBA00004123"/>
    </source>
</evidence>
<keyword evidence="8" id="KW-0010">Activator</keyword>
<feature type="compositionally biased region" description="Polar residues" evidence="12">
    <location>
        <begin position="619"/>
        <end position="629"/>
    </location>
</feature>
<evidence type="ECO:0000256" key="8">
    <source>
        <dbReference type="ARBA" id="ARBA00023159"/>
    </source>
</evidence>
<comment type="subcellular location">
    <subcellularLocation>
        <location evidence="2">Chromosome</location>
        <location evidence="2">Telomere</location>
    </subcellularLocation>
    <subcellularLocation>
        <location evidence="1">Nucleus</location>
    </subcellularLocation>
</comment>
<feature type="compositionally biased region" description="Polar residues" evidence="12">
    <location>
        <begin position="15"/>
        <end position="25"/>
    </location>
</feature>
<proteinExistence type="inferred from homology"/>
<accession>A0AAD4D696</accession>
<evidence type="ECO:0000256" key="2">
    <source>
        <dbReference type="ARBA" id="ARBA00004574"/>
    </source>
</evidence>
<evidence type="ECO:0000256" key="6">
    <source>
        <dbReference type="ARBA" id="ARBA00022895"/>
    </source>
</evidence>
<dbReference type="InterPro" id="IPR015010">
    <property type="entry name" value="TERF2IP_Myb"/>
</dbReference>
<feature type="region of interest" description="Disordered" evidence="12">
    <location>
        <begin position="604"/>
        <end position="710"/>
    </location>
</feature>
<protein>
    <recommendedName>
        <fullName evidence="4">Telomeric repeat-binding factor 2-interacting protein 1</fullName>
    </recommendedName>
    <alternativeName>
        <fullName evidence="11">Repressor/activator protein 1 homolog</fullName>
    </alternativeName>
</protein>
<dbReference type="PANTHER" id="PTHR16466">
    <property type="entry name" value="TELOMERE REPEAT-BINDING FACTOR 2-INTERACTING PROTEIN 1"/>
    <property type="match status" value="1"/>
</dbReference>
<dbReference type="GO" id="GO:0031848">
    <property type="term" value="P:protection from non-homologous end joining at telomere"/>
    <property type="evidence" value="ECO:0007669"/>
    <property type="project" value="TreeGrafter"/>
</dbReference>
<gene>
    <name evidence="14" type="ORF">BGZ95_003204</name>
</gene>
<evidence type="ECO:0000259" key="13">
    <source>
        <dbReference type="PROSITE" id="PS50172"/>
    </source>
</evidence>
<dbReference type="EMBL" id="JAAAIL010001718">
    <property type="protein sequence ID" value="KAG0265817.1"/>
    <property type="molecule type" value="Genomic_DNA"/>
</dbReference>
<feature type="region of interest" description="Disordered" evidence="12">
    <location>
        <begin position="224"/>
        <end position="291"/>
    </location>
</feature>
<keyword evidence="9" id="KW-0804">Transcription</keyword>
<dbReference type="PROSITE" id="PS50172">
    <property type="entry name" value="BRCT"/>
    <property type="match status" value="1"/>
</dbReference>
<comment type="caution">
    <text evidence="14">The sequence shown here is derived from an EMBL/GenBank/DDBJ whole genome shotgun (WGS) entry which is preliminary data.</text>
</comment>
<feature type="compositionally biased region" description="Basic and acidic residues" evidence="12">
    <location>
        <begin position="277"/>
        <end position="287"/>
    </location>
</feature>
<evidence type="ECO:0000256" key="7">
    <source>
        <dbReference type="ARBA" id="ARBA00023015"/>
    </source>
</evidence>
<organism evidence="14 15">
    <name type="scientific">Linnemannia exigua</name>
    <dbReference type="NCBI Taxonomy" id="604196"/>
    <lineage>
        <taxon>Eukaryota</taxon>
        <taxon>Fungi</taxon>
        <taxon>Fungi incertae sedis</taxon>
        <taxon>Mucoromycota</taxon>
        <taxon>Mortierellomycotina</taxon>
        <taxon>Mortierellomycetes</taxon>
        <taxon>Mortierellales</taxon>
        <taxon>Mortierellaceae</taxon>
        <taxon>Linnemannia</taxon>
    </lineage>
</organism>
<feature type="compositionally biased region" description="Polar residues" evidence="12">
    <location>
        <begin position="244"/>
        <end position="261"/>
    </location>
</feature>
<feature type="compositionally biased region" description="Polar residues" evidence="12">
    <location>
        <begin position="460"/>
        <end position="472"/>
    </location>
</feature>
<feature type="domain" description="BRCT" evidence="13">
    <location>
        <begin position="56"/>
        <end position="116"/>
    </location>
</feature>